<dbReference type="Pfam" id="PF04298">
    <property type="entry name" value="Zn_peptidase_2"/>
    <property type="match status" value="1"/>
</dbReference>
<dbReference type="OrthoDB" id="9784298at2"/>
<dbReference type="InterPro" id="IPR007395">
    <property type="entry name" value="Zn_peptidase_2"/>
</dbReference>
<accession>A0A429ZT08</accession>
<dbReference type="PANTHER" id="PTHR36434:SF1">
    <property type="entry name" value="MEMBRANE PROTEASE YUGP-RELATED"/>
    <property type="match status" value="1"/>
</dbReference>
<dbReference type="EMBL" id="NGJU01000005">
    <property type="protein sequence ID" value="RST96857.1"/>
    <property type="molecule type" value="Genomic_DNA"/>
</dbReference>
<protein>
    <submittedName>
        <fullName evidence="2">Peptidase</fullName>
    </submittedName>
</protein>
<comment type="caution">
    <text evidence="2">The sequence shown here is derived from an EMBL/GenBank/DDBJ whole genome shotgun (WGS) entry which is preliminary data.</text>
</comment>
<feature type="transmembrane region" description="Helical" evidence="1">
    <location>
        <begin position="124"/>
        <end position="145"/>
    </location>
</feature>
<proteinExistence type="predicted"/>
<keyword evidence="1" id="KW-1133">Transmembrane helix</keyword>
<feature type="transmembrane region" description="Helical" evidence="1">
    <location>
        <begin position="12"/>
        <end position="30"/>
    </location>
</feature>
<dbReference type="PANTHER" id="PTHR36434">
    <property type="entry name" value="MEMBRANE PROTEASE YUGP-RELATED"/>
    <property type="match status" value="1"/>
</dbReference>
<evidence type="ECO:0000256" key="1">
    <source>
        <dbReference type="SAM" id="Phobius"/>
    </source>
</evidence>
<dbReference type="Proteomes" id="UP000287239">
    <property type="component" value="Unassembled WGS sequence"/>
</dbReference>
<dbReference type="GeneID" id="98567640"/>
<keyword evidence="1" id="KW-0472">Membrane</keyword>
<dbReference type="AlphaFoldDB" id="A0A429ZT08"/>
<evidence type="ECO:0000313" key="3">
    <source>
        <dbReference type="Proteomes" id="UP000287239"/>
    </source>
</evidence>
<gene>
    <name evidence="2" type="ORF">CBF35_04600</name>
</gene>
<feature type="transmembrane region" description="Helical" evidence="1">
    <location>
        <begin position="200"/>
        <end position="226"/>
    </location>
</feature>
<feature type="transmembrane region" description="Helical" evidence="1">
    <location>
        <begin position="151"/>
        <end position="171"/>
    </location>
</feature>
<keyword evidence="3" id="KW-1185">Reference proteome</keyword>
<reference evidence="2 3" key="1">
    <citation type="submission" date="2017-05" db="EMBL/GenBank/DDBJ databases">
        <title>Vagococcus spp. assemblies.</title>
        <authorList>
            <person name="Gulvik C.A."/>
        </authorList>
    </citation>
    <scope>NUCLEOTIDE SEQUENCE [LARGE SCALE GENOMIC DNA]</scope>
    <source>
        <strain evidence="2 3">NCFB 2777</strain>
    </source>
</reference>
<sequence length="231" mass="25181">MFGPMNLFWDSTYILIIIGMGLSFLASNYVKTTFKKYDEYANKKGYTGTDVANIILAESGIRDVRVQEIGGDLTDNYNSGNKTLNLSQATAQSQSVAAIGVAAHECGHAVQDQVNYFPLKLRSLLVPAANIGATISFPLIMAGVFFGQFLINIGIVCFSLALIFQLVTLPVEFNASSRALNILKEKNVLDSEELGMARKVLIAAALTYVASAISVFLQLLRLIIIFGNRRD</sequence>
<dbReference type="RefSeq" id="WP_126778816.1">
    <property type="nucleotide sequence ID" value="NZ_CAUQJP010000050.1"/>
</dbReference>
<keyword evidence="1" id="KW-0812">Transmembrane</keyword>
<organism evidence="2 3">
    <name type="scientific">Vagococcus salmoninarum</name>
    <dbReference type="NCBI Taxonomy" id="2739"/>
    <lineage>
        <taxon>Bacteria</taxon>
        <taxon>Bacillati</taxon>
        <taxon>Bacillota</taxon>
        <taxon>Bacilli</taxon>
        <taxon>Lactobacillales</taxon>
        <taxon>Enterococcaceae</taxon>
        <taxon>Vagococcus</taxon>
    </lineage>
</organism>
<name>A0A429ZT08_9ENTE</name>
<evidence type="ECO:0000313" key="2">
    <source>
        <dbReference type="EMBL" id="RST96857.1"/>
    </source>
</evidence>